<evidence type="ECO:0000313" key="10">
    <source>
        <dbReference type="Proteomes" id="UP001139000"/>
    </source>
</evidence>
<feature type="transmembrane region" description="Helical" evidence="6">
    <location>
        <begin position="289"/>
        <end position="309"/>
    </location>
</feature>
<comment type="caution">
    <text evidence="9">The sequence shown here is derived from an EMBL/GenBank/DDBJ whole genome shotgun (WGS) entry which is preliminary data.</text>
</comment>
<keyword evidence="4 6" id="KW-1133">Transmembrane helix</keyword>
<keyword evidence="2" id="KW-1003">Cell membrane</keyword>
<reference evidence="9" key="1">
    <citation type="submission" date="2021-12" db="EMBL/GenBank/DDBJ databases">
        <title>Novel species in genus Dyadobacter.</title>
        <authorList>
            <person name="Ma C."/>
        </authorList>
    </citation>
    <scope>NUCLEOTIDE SEQUENCE</scope>
    <source>
        <strain evidence="9">LJ419</strain>
    </source>
</reference>
<evidence type="ECO:0000256" key="4">
    <source>
        <dbReference type="ARBA" id="ARBA00022989"/>
    </source>
</evidence>
<comment type="subcellular location">
    <subcellularLocation>
        <location evidence="1">Cell membrane</location>
        <topology evidence="1">Multi-pass membrane protein</topology>
    </subcellularLocation>
</comment>
<dbReference type="AlphaFoldDB" id="A0A9X1PPP1"/>
<dbReference type="GO" id="GO:0022857">
    <property type="term" value="F:transmembrane transporter activity"/>
    <property type="evidence" value="ECO:0007669"/>
    <property type="project" value="TreeGrafter"/>
</dbReference>
<name>A0A9X1PPP1_9BACT</name>
<proteinExistence type="predicted"/>
<keyword evidence="3 6" id="KW-0812">Transmembrane</keyword>
<dbReference type="PANTHER" id="PTHR30572:SF18">
    <property type="entry name" value="ABC-TYPE MACROLIDE FAMILY EXPORT SYSTEM PERMEASE COMPONENT 2"/>
    <property type="match status" value="1"/>
</dbReference>
<sequence>MLNPYMLLNYNKTAWRYLLKNKQFTLLNLLGLSTGLVCALLICFWVSDEVGFDKFHEKDNRLYEVMIHEQAGNQIATSNATGDHMMETLLKDLPEVEAAVMTTPASWFQKFSLTAGNKTMSAGGNFVSQDYFNAFSFALIHGQKDQVLRDKNSIAISRKLAVQFFRKPELAVGKILEWKWQAFSGKCMVTGVFEDFPANSSQQHDFLLSMDAWNQIVPKGDVRTSSGPFDNFVVLKEGADIDRVNQKMAGLAKTAFNDSTSTLFLRKYSDAYLYGNYENGVQVGGKITYVRLFAGIAVLILVIACINFMNLSTAKASMRVKEVGVKKALGASRSTLVFQFLSESLLMSFLALLVAILLTWMLLPQFNAITGKSLSLHSDLKIALLTLTASIITGLLAGSYPAFHLSRFKPAITLKGRLASSFGDLMIRKGLVIFQFTVSVVFIVSVMVVYRQISYLQEKNLGYDKDNVVYFEMNGRVAEQRESFLSQLKSVSGVVNASSIQQKIILPAMMPGNGGGVRWDGKNADDKIRFFRMPVNYDLIETMDIKILEGRSFSKSYGNEAASIILNEAAVKAMELSDPIGKTVMIGGQERHIVGVSKNFHFNSLHEAIRPFILYISPAETMLVMAKLAASQEKETIENIRNFHKQFNPGYSFDYRFLDHDYQAQYASEQLVGQLARYFAILTIIISCLGLFGLAAFTADRRRQEIGIRKVLGATVHNVVAMLTKDFLLLVLIATAIAFPLAWWLMDQWLQNFAYHIPMTFSVFAITGLLMILITFATIGYQSLKAALMNPTDSLKGH</sequence>
<feature type="domain" description="MacB-like periplasmic core" evidence="8">
    <location>
        <begin position="25"/>
        <end position="249"/>
    </location>
</feature>
<feature type="transmembrane region" description="Helical" evidence="6">
    <location>
        <begin position="678"/>
        <end position="699"/>
    </location>
</feature>
<organism evidence="9 10">
    <name type="scientific">Dyadobacter chenwenxiniae</name>
    <dbReference type="NCBI Taxonomy" id="2906456"/>
    <lineage>
        <taxon>Bacteria</taxon>
        <taxon>Pseudomonadati</taxon>
        <taxon>Bacteroidota</taxon>
        <taxon>Cytophagia</taxon>
        <taxon>Cytophagales</taxon>
        <taxon>Spirosomataceae</taxon>
        <taxon>Dyadobacter</taxon>
    </lineage>
</organism>
<dbReference type="InterPro" id="IPR003838">
    <property type="entry name" value="ABC3_permease_C"/>
</dbReference>
<feature type="transmembrane region" description="Helical" evidence="6">
    <location>
        <begin position="727"/>
        <end position="745"/>
    </location>
</feature>
<dbReference type="Pfam" id="PF02687">
    <property type="entry name" value="FtsX"/>
    <property type="match status" value="2"/>
</dbReference>
<dbReference type="InterPro" id="IPR050250">
    <property type="entry name" value="Macrolide_Exporter_MacB"/>
</dbReference>
<feature type="transmembrane region" description="Helical" evidence="6">
    <location>
        <begin position="26"/>
        <end position="47"/>
    </location>
</feature>
<feature type="transmembrane region" description="Helical" evidence="6">
    <location>
        <begin position="757"/>
        <end position="781"/>
    </location>
</feature>
<feature type="transmembrane region" description="Helical" evidence="6">
    <location>
        <begin position="336"/>
        <end position="362"/>
    </location>
</feature>
<dbReference type="PANTHER" id="PTHR30572">
    <property type="entry name" value="MEMBRANE COMPONENT OF TRANSPORTER-RELATED"/>
    <property type="match status" value="1"/>
</dbReference>
<protein>
    <submittedName>
        <fullName evidence="9">ABC transporter permease</fullName>
    </submittedName>
</protein>
<keyword evidence="5 6" id="KW-0472">Membrane</keyword>
<dbReference type="EMBL" id="JAJTTC010000010">
    <property type="protein sequence ID" value="MCF0065115.1"/>
    <property type="molecule type" value="Genomic_DNA"/>
</dbReference>
<dbReference type="GO" id="GO:0005886">
    <property type="term" value="C:plasma membrane"/>
    <property type="evidence" value="ECO:0007669"/>
    <property type="project" value="UniProtKB-SubCell"/>
</dbReference>
<evidence type="ECO:0000256" key="6">
    <source>
        <dbReference type="SAM" id="Phobius"/>
    </source>
</evidence>
<dbReference type="RefSeq" id="WP_234658095.1">
    <property type="nucleotide sequence ID" value="NZ_CP094997.1"/>
</dbReference>
<evidence type="ECO:0000256" key="3">
    <source>
        <dbReference type="ARBA" id="ARBA00022692"/>
    </source>
</evidence>
<feature type="domain" description="MacB-like periplasmic core" evidence="8">
    <location>
        <begin position="439"/>
        <end position="629"/>
    </location>
</feature>
<evidence type="ECO:0000259" key="8">
    <source>
        <dbReference type="Pfam" id="PF12704"/>
    </source>
</evidence>
<evidence type="ECO:0000313" key="9">
    <source>
        <dbReference type="EMBL" id="MCF0065115.1"/>
    </source>
</evidence>
<dbReference type="Pfam" id="PF12704">
    <property type="entry name" value="MacB_PCD"/>
    <property type="match status" value="2"/>
</dbReference>
<gene>
    <name evidence="9" type="ORF">LXM26_26615</name>
</gene>
<evidence type="ECO:0000259" key="7">
    <source>
        <dbReference type="Pfam" id="PF02687"/>
    </source>
</evidence>
<evidence type="ECO:0000256" key="2">
    <source>
        <dbReference type="ARBA" id="ARBA00022475"/>
    </source>
</evidence>
<dbReference type="Proteomes" id="UP001139000">
    <property type="component" value="Unassembled WGS sequence"/>
</dbReference>
<dbReference type="InterPro" id="IPR025857">
    <property type="entry name" value="MacB_PCD"/>
</dbReference>
<keyword evidence="10" id="KW-1185">Reference proteome</keyword>
<feature type="transmembrane region" description="Helical" evidence="6">
    <location>
        <begin position="431"/>
        <end position="450"/>
    </location>
</feature>
<feature type="transmembrane region" description="Helical" evidence="6">
    <location>
        <begin position="382"/>
        <end position="403"/>
    </location>
</feature>
<feature type="domain" description="ABC3 transporter permease C-terminal" evidence="7">
    <location>
        <begin position="296"/>
        <end position="409"/>
    </location>
</feature>
<evidence type="ECO:0000256" key="1">
    <source>
        <dbReference type="ARBA" id="ARBA00004651"/>
    </source>
</evidence>
<feature type="domain" description="ABC3 transporter permease C-terminal" evidence="7">
    <location>
        <begin position="679"/>
        <end position="791"/>
    </location>
</feature>
<accession>A0A9X1PPP1</accession>
<evidence type="ECO:0000256" key="5">
    <source>
        <dbReference type="ARBA" id="ARBA00023136"/>
    </source>
</evidence>